<name>A0A9X0ZS90_NEIEL</name>
<organism evidence="1 2">
    <name type="scientific">Neisseria elongata subsp. nitroreducens</name>
    <dbReference type="NCBI Taxonomy" id="90367"/>
    <lineage>
        <taxon>Bacteria</taxon>
        <taxon>Pseudomonadati</taxon>
        <taxon>Pseudomonadota</taxon>
        <taxon>Betaproteobacteria</taxon>
        <taxon>Neisseriales</taxon>
        <taxon>Neisseriaceae</taxon>
        <taxon>Neisseria</taxon>
    </lineage>
</organism>
<dbReference type="RefSeq" id="WP_107918538.1">
    <property type="nucleotide sequence ID" value="NZ_JAGJWT010000002.1"/>
</dbReference>
<dbReference type="AlphaFoldDB" id="A0A9X0ZS90"/>
<gene>
    <name evidence="1" type="ORF">J8641_04405</name>
</gene>
<evidence type="ECO:0000313" key="1">
    <source>
        <dbReference type="EMBL" id="MBS9340071.1"/>
    </source>
</evidence>
<reference evidence="1" key="1">
    <citation type="submission" date="2021-04" db="EMBL/GenBank/DDBJ databases">
        <title>Genomic characterization of endocarditis-associated Neisseria elongata subsp. nitroreducens.</title>
        <authorList>
            <person name="Schorner M."/>
            <person name="Passarelli-Araujo H."/>
            <person name="Scheffer M."/>
            <person name="Barazzetti F."/>
            <person name="Martins J."/>
            <person name="Machado H."/>
            <person name="Palmeiro J."/>
            <person name="Bazzo M."/>
        </authorList>
    </citation>
    <scope>NUCLEOTIDE SEQUENCE</scope>
    <source>
        <strain evidence="1">Nel_M001</strain>
    </source>
</reference>
<accession>A0A9X0ZS90</accession>
<proteinExistence type="predicted"/>
<dbReference type="Pfam" id="PF06995">
    <property type="entry name" value="Phage_P2_GpU"/>
    <property type="match status" value="1"/>
</dbReference>
<dbReference type="InterPro" id="IPR009734">
    <property type="entry name" value="Myoviridae_GpU"/>
</dbReference>
<protein>
    <submittedName>
        <fullName evidence="1">Phage tail protein</fullName>
    </submittedName>
</protein>
<dbReference type="Proteomes" id="UP000708805">
    <property type="component" value="Unassembled WGS sequence"/>
</dbReference>
<evidence type="ECO:0000313" key="2">
    <source>
        <dbReference type="Proteomes" id="UP000708805"/>
    </source>
</evidence>
<comment type="caution">
    <text evidence="1">The sequence shown here is derived from an EMBL/GenBank/DDBJ whole genome shotgun (WGS) entry which is preliminary data.</text>
</comment>
<dbReference type="EMBL" id="JAGJWT010000002">
    <property type="protein sequence ID" value="MBS9340071.1"/>
    <property type="molecule type" value="Genomic_DNA"/>
</dbReference>
<sequence length="151" mass="16041">MVLQGILGQFVFINATVPFQEFSRSQSWKHPSQGIVGGGLPPVQYTGRDNDEITISAELRPEITGGANSIEYLRRMADTGKPHPLILGNGRLMGSFVITAVSENGSEINRDGTARAISFSMTLKKVSDSALGVKGVALQLAVTLARGLTGI</sequence>